<dbReference type="PRINTS" id="PR00081">
    <property type="entry name" value="GDHRDH"/>
</dbReference>
<feature type="compositionally biased region" description="Polar residues" evidence="3">
    <location>
        <begin position="1"/>
        <end position="11"/>
    </location>
</feature>
<dbReference type="Pfam" id="PF13561">
    <property type="entry name" value="adh_short_C2"/>
    <property type="match status" value="1"/>
</dbReference>
<reference evidence="5" key="3">
    <citation type="journal article" date="2017" name="Nature">
        <title>Genome sequence of the progenitor of the wheat D genome Aegilops tauschii.</title>
        <authorList>
            <person name="Luo M.C."/>
            <person name="Gu Y.Q."/>
            <person name="Puiu D."/>
            <person name="Wang H."/>
            <person name="Twardziok S.O."/>
            <person name="Deal K.R."/>
            <person name="Huo N."/>
            <person name="Zhu T."/>
            <person name="Wang L."/>
            <person name="Wang Y."/>
            <person name="McGuire P.E."/>
            <person name="Liu S."/>
            <person name="Long H."/>
            <person name="Ramasamy R.K."/>
            <person name="Rodriguez J.C."/>
            <person name="Van S.L."/>
            <person name="Yuan L."/>
            <person name="Wang Z."/>
            <person name="Xia Z."/>
            <person name="Xiao L."/>
            <person name="Anderson O.D."/>
            <person name="Ouyang S."/>
            <person name="Liang Y."/>
            <person name="Zimin A.V."/>
            <person name="Pertea G."/>
            <person name="Qi P."/>
            <person name="Bennetzen J.L."/>
            <person name="Dai X."/>
            <person name="Dawson M.W."/>
            <person name="Muller H.G."/>
            <person name="Kugler K."/>
            <person name="Rivarola-Duarte L."/>
            <person name="Spannagl M."/>
            <person name="Mayer K.F.X."/>
            <person name="Lu F.H."/>
            <person name="Bevan M.W."/>
            <person name="Leroy P."/>
            <person name="Li P."/>
            <person name="You F.M."/>
            <person name="Sun Q."/>
            <person name="Liu Z."/>
            <person name="Lyons E."/>
            <person name="Wicker T."/>
            <person name="Salzberg S.L."/>
            <person name="Devos K.M."/>
            <person name="Dvorak J."/>
        </authorList>
    </citation>
    <scope>NUCLEOTIDE SEQUENCE [LARGE SCALE GENOMIC DNA]</scope>
    <source>
        <strain evidence="5">cv. AL8/78</strain>
    </source>
</reference>
<keyword evidence="6" id="KW-1185">Reference proteome</keyword>
<dbReference type="PANTHER" id="PTHR42898">
    <property type="entry name" value="TROPINONE REDUCTASE"/>
    <property type="match status" value="1"/>
</dbReference>
<dbReference type="Proteomes" id="UP000015105">
    <property type="component" value="Chromosome 4D"/>
</dbReference>
<dbReference type="AlphaFoldDB" id="A0A453IER7"/>
<dbReference type="InterPro" id="IPR036291">
    <property type="entry name" value="NAD(P)-bd_dom_sf"/>
</dbReference>
<reference evidence="6" key="2">
    <citation type="journal article" date="2017" name="Nat. Plants">
        <title>The Aegilops tauschii genome reveals multiple impacts of transposons.</title>
        <authorList>
            <person name="Zhao G."/>
            <person name="Zou C."/>
            <person name="Li K."/>
            <person name="Wang K."/>
            <person name="Li T."/>
            <person name="Gao L."/>
            <person name="Zhang X."/>
            <person name="Wang H."/>
            <person name="Yang Z."/>
            <person name="Liu X."/>
            <person name="Jiang W."/>
            <person name="Mao L."/>
            <person name="Kong X."/>
            <person name="Jiao Y."/>
            <person name="Jia J."/>
        </authorList>
    </citation>
    <scope>NUCLEOTIDE SEQUENCE [LARGE SCALE GENOMIC DNA]</scope>
    <source>
        <strain evidence="6">cv. AL8/78</strain>
    </source>
</reference>
<keyword evidence="1" id="KW-0521">NADP</keyword>
<dbReference type="InterPro" id="IPR045000">
    <property type="entry name" value="TR"/>
</dbReference>
<sequence>HSTWFTNQTRRPASGRAHRGAKRDRSSHCGAMPRAATWHIAQPNNATPRLNCASRCHARRDQSCGTNDAVSARLYEEEMAAADDIGASAGRWSLHGRRALVTGGTRGIGRAVVEELAALGAAVHTCSRKEAELGERLKEWEAKGFRVTGSVCDVSVRDQRELLLQDVAGRFAGKLDILINNVGTNHRKPTTEYSADEYSFIMATNLESAYHLCQLAHPLLKASGVASIVFISSVSGVVAISSGSIYGMTKGAMNQLAKNLACEWAKDNIRINSVAPWYIKTSLVEEDLAKEDFVDSIARRTPMRRVGEPEEVSSLVAFLCMPGSSYITGQTISVDGGMTINGMYPTEN</sequence>
<dbReference type="InterPro" id="IPR057326">
    <property type="entry name" value="KR_dom"/>
</dbReference>
<proteinExistence type="predicted"/>
<dbReference type="InterPro" id="IPR002347">
    <property type="entry name" value="SDR_fam"/>
</dbReference>
<dbReference type="Gramene" id="AET4Gv20536400.1">
    <property type="protein sequence ID" value="AET4Gv20536400.1"/>
    <property type="gene ID" value="AET4Gv20536400"/>
</dbReference>
<dbReference type="FunFam" id="3.40.50.720:FF:000084">
    <property type="entry name" value="Short-chain dehydrogenase reductase"/>
    <property type="match status" value="1"/>
</dbReference>
<evidence type="ECO:0000259" key="4">
    <source>
        <dbReference type="SMART" id="SM00822"/>
    </source>
</evidence>
<reference evidence="5" key="5">
    <citation type="journal article" date="2021" name="G3 (Bethesda)">
        <title>Aegilops tauschii genome assembly Aet v5.0 features greater sequence contiguity and improved annotation.</title>
        <authorList>
            <person name="Wang L."/>
            <person name="Zhu T."/>
            <person name="Rodriguez J.C."/>
            <person name="Deal K.R."/>
            <person name="Dubcovsky J."/>
            <person name="McGuire P.E."/>
            <person name="Lux T."/>
            <person name="Spannagl M."/>
            <person name="Mayer K.F.X."/>
            <person name="Baldrich P."/>
            <person name="Meyers B.C."/>
            <person name="Huo N."/>
            <person name="Gu Y.Q."/>
            <person name="Zhou H."/>
            <person name="Devos K.M."/>
            <person name="Bennetzen J.L."/>
            <person name="Unver T."/>
            <person name="Budak H."/>
            <person name="Gulick P.J."/>
            <person name="Galiba G."/>
            <person name="Kalapos B."/>
            <person name="Nelson D.R."/>
            <person name="Li P."/>
            <person name="You F.M."/>
            <person name="Luo M.C."/>
            <person name="Dvorak J."/>
        </authorList>
    </citation>
    <scope>NUCLEOTIDE SEQUENCE [LARGE SCALE GENOMIC DNA]</scope>
    <source>
        <strain evidence="5">cv. AL8/78</strain>
    </source>
</reference>
<dbReference type="SMART" id="SM00822">
    <property type="entry name" value="PKS_KR"/>
    <property type="match status" value="1"/>
</dbReference>
<reference evidence="6" key="1">
    <citation type="journal article" date="2014" name="Science">
        <title>Ancient hybridizations among the ancestral genomes of bread wheat.</title>
        <authorList>
            <consortium name="International Wheat Genome Sequencing Consortium,"/>
            <person name="Marcussen T."/>
            <person name="Sandve S.R."/>
            <person name="Heier L."/>
            <person name="Spannagl M."/>
            <person name="Pfeifer M."/>
            <person name="Jakobsen K.S."/>
            <person name="Wulff B.B."/>
            <person name="Steuernagel B."/>
            <person name="Mayer K.F."/>
            <person name="Olsen O.A."/>
        </authorList>
    </citation>
    <scope>NUCLEOTIDE SEQUENCE [LARGE SCALE GENOMIC DNA]</scope>
    <source>
        <strain evidence="6">cv. AL8/78</strain>
    </source>
</reference>
<accession>A0A453IER7</accession>
<evidence type="ECO:0000256" key="2">
    <source>
        <dbReference type="ARBA" id="ARBA00023002"/>
    </source>
</evidence>
<dbReference type="PROSITE" id="PS00061">
    <property type="entry name" value="ADH_SHORT"/>
    <property type="match status" value="1"/>
</dbReference>
<organism evidence="5 6">
    <name type="scientific">Aegilops tauschii subsp. strangulata</name>
    <name type="common">Goatgrass</name>
    <dbReference type="NCBI Taxonomy" id="200361"/>
    <lineage>
        <taxon>Eukaryota</taxon>
        <taxon>Viridiplantae</taxon>
        <taxon>Streptophyta</taxon>
        <taxon>Embryophyta</taxon>
        <taxon>Tracheophyta</taxon>
        <taxon>Spermatophyta</taxon>
        <taxon>Magnoliopsida</taxon>
        <taxon>Liliopsida</taxon>
        <taxon>Poales</taxon>
        <taxon>Poaceae</taxon>
        <taxon>BOP clade</taxon>
        <taxon>Pooideae</taxon>
        <taxon>Triticodae</taxon>
        <taxon>Triticeae</taxon>
        <taxon>Triticinae</taxon>
        <taxon>Aegilops</taxon>
    </lineage>
</organism>
<protein>
    <recommendedName>
        <fullName evidence="4">Ketoreductase domain-containing protein</fullName>
    </recommendedName>
</protein>
<dbReference type="GO" id="GO:0016491">
    <property type="term" value="F:oxidoreductase activity"/>
    <property type="evidence" value="ECO:0007669"/>
    <property type="project" value="UniProtKB-KW"/>
</dbReference>
<dbReference type="PRINTS" id="PR00080">
    <property type="entry name" value="SDRFAMILY"/>
</dbReference>
<dbReference type="Gene3D" id="3.40.50.720">
    <property type="entry name" value="NAD(P)-binding Rossmann-like Domain"/>
    <property type="match status" value="1"/>
</dbReference>
<dbReference type="PANTHER" id="PTHR42898:SF93">
    <property type="entry name" value="OS03G0269100 PROTEIN"/>
    <property type="match status" value="1"/>
</dbReference>
<dbReference type="EnsemblPlants" id="AET4Gv20536400.1">
    <property type="protein sequence ID" value="AET4Gv20536400.1"/>
    <property type="gene ID" value="AET4Gv20536400"/>
</dbReference>
<name>A0A453IER7_AEGTS</name>
<evidence type="ECO:0000256" key="3">
    <source>
        <dbReference type="SAM" id="MobiDB-lite"/>
    </source>
</evidence>
<evidence type="ECO:0000313" key="6">
    <source>
        <dbReference type="Proteomes" id="UP000015105"/>
    </source>
</evidence>
<evidence type="ECO:0000256" key="1">
    <source>
        <dbReference type="ARBA" id="ARBA00022857"/>
    </source>
</evidence>
<keyword evidence="2" id="KW-0560">Oxidoreductase</keyword>
<feature type="domain" description="Ketoreductase" evidence="4">
    <location>
        <begin position="97"/>
        <end position="279"/>
    </location>
</feature>
<dbReference type="InterPro" id="IPR020904">
    <property type="entry name" value="Sc_DH/Rdtase_CS"/>
</dbReference>
<reference evidence="5" key="4">
    <citation type="submission" date="2019-03" db="UniProtKB">
        <authorList>
            <consortium name="EnsemblPlants"/>
        </authorList>
    </citation>
    <scope>IDENTIFICATION</scope>
</reference>
<dbReference type="SUPFAM" id="SSF51735">
    <property type="entry name" value="NAD(P)-binding Rossmann-fold domains"/>
    <property type="match status" value="1"/>
</dbReference>
<evidence type="ECO:0000313" key="5">
    <source>
        <dbReference type="EnsemblPlants" id="AET4Gv20536400.1"/>
    </source>
</evidence>
<feature type="region of interest" description="Disordered" evidence="3">
    <location>
        <begin position="1"/>
        <end position="30"/>
    </location>
</feature>